<feature type="region of interest" description="Disordered" evidence="2">
    <location>
        <begin position="527"/>
        <end position="565"/>
    </location>
</feature>
<dbReference type="eggNOG" id="ENOG502QT9U">
    <property type="taxonomic scope" value="Eukaryota"/>
</dbReference>
<dbReference type="EMBL" id="CH445351">
    <property type="protein sequence ID" value="EDP89837.1"/>
    <property type="molecule type" value="Genomic_DNA"/>
</dbReference>
<dbReference type="HOGENOM" id="CLU_459338_0_0_1"/>
<reference evidence="4" key="1">
    <citation type="journal article" date="2007" name="Plant Cell">
        <title>Dothideomycete-plant interactions illuminated by genome sequencing and EST analysis of the wheat pathogen Stagonospora nodorum.</title>
        <authorList>
            <person name="Hane J.K."/>
            <person name="Lowe R.G."/>
            <person name="Solomon P.S."/>
            <person name="Tan K.C."/>
            <person name="Schoch C.L."/>
            <person name="Spatafora J.W."/>
            <person name="Crous P.W."/>
            <person name="Kodira C."/>
            <person name="Birren B.W."/>
            <person name="Galagan J.E."/>
            <person name="Torriani S.F."/>
            <person name="McDonald B.A."/>
            <person name="Oliver R.P."/>
        </authorList>
    </citation>
    <scope>NUCLEOTIDE SEQUENCE [LARGE SCALE GENOMIC DNA]</scope>
    <source>
        <strain evidence="4">SN15 / ATCC MYA-4574 / FGSC 10173</strain>
    </source>
</reference>
<dbReference type="RefSeq" id="XP_001803870.1">
    <property type="nucleotide sequence ID" value="XM_001803818.1"/>
</dbReference>
<evidence type="ECO:0008006" key="5">
    <source>
        <dbReference type="Google" id="ProtNLM"/>
    </source>
</evidence>
<dbReference type="PANTHER" id="PTHR37534:SF23">
    <property type="entry name" value="ZN(II)2CYS6 TRANSCRIPTION FACTOR (EUROFUNG)"/>
    <property type="match status" value="1"/>
</dbReference>
<dbReference type="GO" id="GO:0000976">
    <property type="term" value="F:transcription cis-regulatory region binding"/>
    <property type="evidence" value="ECO:0000318"/>
    <property type="project" value="GO_Central"/>
</dbReference>
<dbReference type="KEGG" id="pno:SNOG_20151"/>
<keyword evidence="1" id="KW-0539">Nucleus</keyword>
<accession>A9JXE7</accession>
<dbReference type="GeneID" id="5980790"/>
<dbReference type="STRING" id="321614.A9JXE7"/>
<dbReference type="GO" id="GO:0045944">
    <property type="term" value="P:positive regulation of transcription by RNA polymerase II"/>
    <property type="evidence" value="ECO:0000318"/>
    <property type="project" value="GO_Central"/>
</dbReference>
<feature type="region of interest" description="Disordered" evidence="2">
    <location>
        <begin position="1"/>
        <end position="32"/>
    </location>
</feature>
<dbReference type="VEuPathDB" id="FungiDB:JI435_308790"/>
<sequence>MAMIANVSTLPEQNPSVPQTEPSQPQLSLSGFGGIDHVSPTQVLDEAAIENEDDDYWDLQSDEEMLDAEDRDNEDNMLASKEFNIIRRIHHEHANELAVRRHDAFIYEGLLTNYKPEYAASPLRNLQVARVFAHYIHVKRLSLSTLANSMLLAYYEVWTAEHVKWSTHLVGAAQLLIELDFRSLTREARRLKAAQNAEDRQFPYQNPEILIDQKHFNKTLEERAMMPDQNLVSAIIGKKVNYDDFGMIVEETGARYETKTNLPDKLDLQTFETLQDLYWWYARHDAFQSIVSGNPLITYANPNYQRSPPTPSAPHPKYADLPAAYQAAMEEWETITAAHNTVSSILTNTESFAPLPPDTYPPVPGGTGNMTPFGPALIHRSYDISIIWCLLHLAKIMLLRSHPAMPPAAQMAAGVGAPATKTYAMLIGRITAGMQLPAGEDLSPSLGAVLTESSLSLFFAGVQYQAPAQREWLITRLVDVDRRTGWASAGIIAQGCETAWDRAAAMGRGPPYKRRLKRVGEEGPLLKEDKVAEVPRDRLYEDEEDASLQRGGPIGGGQGNRERGFVVKNRPGTWAMNLLGTEEDLRAGMERVGL</sequence>
<dbReference type="InParanoid" id="A9JXE7"/>
<proteinExistence type="predicted"/>
<gene>
    <name evidence="3" type="ORF">SNOG_20151</name>
</gene>
<evidence type="ECO:0000256" key="2">
    <source>
        <dbReference type="SAM" id="MobiDB-lite"/>
    </source>
</evidence>
<dbReference type="PANTHER" id="PTHR37534">
    <property type="entry name" value="TRANSCRIPTIONAL ACTIVATOR PROTEIN UGA3"/>
    <property type="match status" value="1"/>
</dbReference>
<dbReference type="GO" id="GO:0003700">
    <property type="term" value="F:DNA-binding transcription factor activity"/>
    <property type="evidence" value="ECO:0000318"/>
    <property type="project" value="GO_Central"/>
</dbReference>
<evidence type="ECO:0000313" key="4">
    <source>
        <dbReference type="Proteomes" id="UP000001055"/>
    </source>
</evidence>
<evidence type="ECO:0000256" key="1">
    <source>
        <dbReference type="ARBA" id="ARBA00023242"/>
    </source>
</evidence>
<dbReference type="AlphaFoldDB" id="A9JXE7"/>
<name>A9JXE7_PHANO</name>
<evidence type="ECO:0000313" key="3">
    <source>
        <dbReference type="EMBL" id="EDP89837.1"/>
    </source>
</evidence>
<feature type="compositionally biased region" description="Basic and acidic residues" evidence="2">
    <location>
        <begin position="527"/>
        <end position="539"/>
    </location>
</feature>
<protein>
    <recommendedName>
        <fullName evidence="5">Transcription factor domain-containing protein</fullName>
    </recommendedName>
</protein>
<organism evidence="3 4">
    <name type="scientific">Phaeosphaeria nodorum (strain SN15 / ATCC MYA-4574 / FGSC 10173)</name>
    <name type="common">Glume blotch fungus</name>
    <name type="synonym">Parastagonospora nodorum</name>
    <dbReference type="NCBI Taxonomy" id="321614"/>
    <lineage>
        <taxon>Eukaryota</taxon>
        <taxon>Fungi</taxon>
        <taxon>Dikarya</taxon>
        <taxon>Ascomycota</taxon>
        <taxon>Pezizomycotina</taxon>
        <taxon>Dothideomycetes</taxon>
        <taxon>Pleosporomycetidae</taxon>
        <taxon>Pleosporales</taxon>
        <taxon>Pleosporineae</taxon>
        <taxon>Phaeosphaeriaceae</taxon>
        <taxon>Parastagonospora</taxon>
    </lineage>
</organism>
<feature type="compositionally biased region" description="Polar residues" evidence="2">
    <location>
        <begin position="1"/>
        <end position="29"/>
    </location>
</feature>
<dbReference type="Proteomes" id="UP000001055">
    <property type="component" value="Unassembled WGS sequence"/>
</dbReference>
<dbReference type="GO" id="GO:0005634">
    <property type="term" value="C:nucleus"/>
    <property type="evidence" value="ECO:0000318"/>
    <property type="project" value="GO_Central"/>
</dbReference>